<evidence type="ECO:0000313" key="12">
    <source>
        <dbReference type="EMBL" id="KZC06192.1"/>
    </source>
</evidence>
<organism evidence="12 13">
    <name type="scientific">Dufourea novaeangliae</name>
    <name type="common">Sweat bee</name>
    <dbReference type="NCBI Taxonomy" id="178035"/>
    <lineage>
        <taxon>Eukaryota</taxon>
        <taxon>Metazoa</taxon>
        <taxon>Ecdysozoa</taxon>
        <taxon>Arthropoda</taxon>
        <taxon>Hexapoda</taxon>
        <taxon>Insecta</taxon>
        <taxon>Pterygota</taxon>
        <taxon>Neoptera</taxon>
        <taxon>Endopterygota</taxon>
        <taxon>Hymenoptera</taxon>
        <taxon>Apocrita</taxon>
        <taxon>Aculeata</taxon>
        <taxon>Apoidea</taxon>
        <taxon>Anthophila</taxon>
        <taxon>Halictidae</taxon>
        <taxon>Rophitinae</taxon>
        <taxon>Dufourea</taxon>
    </lineage>
</organism>
<dbReference type="PANTHER" id="PTHR21257:SF55">
    <property type="entry name" value="DELTA(14)-STEROL REDUCTASE LBR"/>
    <property type="match status" value="1"/>
</dbReference>
<evidence type="ECO:0000256" key="7">
    <source>
        <dbReference type="ARBA" id="ARBA00023136"/>
    </source>
</evidence>
<dbReference type="GO" id="GO:0050613">
    <property type="term" value="F:Delta14-sterol reductase activity"/>
    <property type="evidence" value="ECO:0007669"/>
    <property type="project" value="TreeGrafter"/>
</dbReference>
<dbReference type="GO" id="GO:0003677">
    <property type="term" value="F:DNA binding"/>
    <property type="evidence" value="ECO:0007669"/>
    <property type="project" value="UniProtKB-KW"/>
</dbReference>
<dbReference type="Pfam" id="PF01222">
    <property type="entry name" value="ERG4_ERG24"/>
    <property type="match status" value="1"/>
</dbReference>
<evidence type="ECO:0000256" key="3">
    <source>
        <dbReference type="ARBA" id="ARBA00022553"/>
    </source>
</evidence>
<evidence type="ECO:0000256" key="10">
    <source>
        <dbReference type="SAM" id="MobiDB-lite"/>
    </source>
</evidence>
<proteinExistence type="inferred from homology"/>
<protein>
    <submittedName>
        <fullName evidence="12">Lamin-B receptor</fullName>
    </submittedName>
</protein>
<reference evidence="12 13" key="1">
    <citation type="submission" date="2015-07" db="EMBL/GenBank/DDBJ databases">
        <title>The genome of Dufourea novaeangliae.</title>
        <authorList>
            <person name="Pan H."/>
            <person name="Kapheim K."/>
        </authorList>
    </citation>
    <scope>NUCLEOTIDE SEQUENCE [LARGE SCALE GENOMIC DNA]</scope>
    <source>
        <strain evidence="12">0120121106</strain>
        <tissue evidence="12">Whole body</tissue>
    </source>
</reference>
<evidence type="ECO:0000256" key="11">
    <source>
        <dbReference type="SAM" id="Phobius"/>
    </source>
</evidence>
<evidence type="ECO:0000256" key="9">
    <source>
        <dbReference type="ARBA" id="ARBA00023242"/>
    </source>
</evidence>
<feature type="transmembrane region" description="Helical" evidence="11">
    <location>
        <begin position="557"/>
        <end position="577"/>
    </location>
</feature>
<dbReference type="Gene3D" id="2.30.30.140">
    <property type="match status" value="1"/>
</dbReference>
<comment type="similarity">
    <text evidence="2">Belongs to the ERG4/ERG24 family.</text>
</comment>
<feature type="region of interest" description="Disordered" evidence="10">
    <location>
        <begin position="51"/>
        <end position="101"/>
    </location>
</feature>
<feature type="transmembrane region" description="Helical" evidence="11">
    <location>
        <begin position="213"/>
        <end position="235"/>
    </location>
</feature>
<feature type="transmembrane region" description="Helical" evidence="11">
    <location>
        <begin position="458"/>
        <end position="475"/>
    </location>
</feature>
<keyword evidence="8 12" id="KW-0675">Receptor</keyword>
<feature type="transmembrane region" description="Helical" evidence="11">
    <location>
        <begin position="256"/>
        <end position="278"/>
    </location>
</feature>
<name>A0A154P2Y8_DUFNO</name>
<dbReference type="GO" id="GO:0005789">
    <property type="term" value="C:endoplasmic reticulum membrane"/>
    <property type="evidence" value="ECO:0007669"/>
    <property type="project" value="TreeGrafter"/>
</dbReference>
<evidence type="ECO:0000256" key="2">
    <source>
        <dbReference type="ARBA" id="ARBA00005402"/>
    </source>
</evidence>
<sequence>MKFSEGDTVLAKYPSTDEYQKGKILSVRGNWCKVQFEAGVEYIVHSTDIKVSRPSRSTVRSNSRGRKSPARSSPSRRSPNKRSPGRSPSAKRSSRGRDARITLPRIDISSDIFSDNNVISTKSTNDENFIESMPLQSRLKELGTVTRRSTRLLSERKSQLHDLNIDGKERGLSVQRDQDLLKPINYEKEVEPDSRVTEKRKIEINIVSEPQEWGGWFGASILILLTPVLVILPQLMCTQQQCKFGYSKIPKDINSYVNLTTFTTYLGFFLFITMISIAPIGKKVDGPQSRIGRLQYRVNGFLCAILSLIVFIVCVYNEFNITDLIIENFVQFSISGWLLGVILSVLLFIKGSKAPVANLNMHGSTNSRIYNFWQGKETNPRIGALDVKINIFRSAMIAMMLINLTIVIKAIEEAESYSVEHINISVLLTASLQIIYAVDALFFEPTVFTSFEVMYEGTGYMLCTGYMIYPFLPTLTTKYVLYNKVKFSYLFVFPVLFFFVGYLLYRVSNSQKNEFRKNPLSPALAHLETIPTIRGKKLIVSGLWGHVRHPNYLGDIIMWWSISCISLSFDILPYYYAIMCTGLLLHRAIRDNERCRLRYGLAWEQYMSRVKYMILYRIF</sequence>
<accession>A0A154P2Y8</accession>
<evidence type="ECO:0000256" key="5">
    <source>
        <dbReference type="ARBA" id="ARBA00022989"/>
    </source>
</evidence>
<keyword evidence="9" id="KW-0539">Nucleus</keyword>
<dbReference type="Proteomes" id="UP000076502">
    <property type="component" value="Unassembled WGS sequence"/>
</dbReference>
<dbReference type="GO" id="GO:0006695">
    <property type="term" value="P:cholesterol biosynthetic process"/>
    <property type="evidence" value="ECO:0007669"/>
    <property type="project" value="TreeGrafter"/>
</dbReference>
<comment type="subcellular location">
    <subcellularLocation>
        <location evidence="1">Nucleus inner membrane</location>
        <topology evidence="1">Multi-pass membrane protein</topology>
    </subcellularLocation>
</comment>
<keyword evidence="4 11" id="KW-0812">Transmembrane</keyword>
<dbReference type="InterPro" id="IPR001171">
    <property type="entry name" value="ERG24_DHCR-like"/>
</dbReference>
<evidence type="ECO:0000313" key="13">
    <source>
        <dbReference type="Proteomes" id="UP000076502"/>
    </source>
</evidence>
<dbReference type="AlphaFoldDB" id="A0A154P2Y8"/>
<dbReference type="PANTHER" id="PTHR21257">
    <property type="entry name" value="DELTA(14)-STEROL REDUCTASE"/>
    <property type="match status" value="1"/>
</dbReference>
<dbReference type="Gene3D" id="1.20.120.1630">
    <property type="match status" value="1"/>
</dbReference>
<keyword evidence="7 11" id="KW-0472">Membrane</keyword>
<feature type="transmembrane region" description="Helical" evidence="11">
    <location>
        <begin position="391"/>
        <end position="411"/>
    </location>
</feature>
<keyword evidence="5 11" id="KW-1133">Transmembrane helix</keyword>
<gene>
    <name evidence="12" type="ORF">WN55_10101</name>
</gene>
<evidence type="ECO:0000256" key="6">
    <source>
        <dbReference type="ARBA" id="ARBA00023125"/>
    </source>
</evidence>
<keyword evidence="6" id="KW-0238">DNA-binding</keyword>
<dbReference type="SUPFAM" id="SSF63748">
    <property type="entry name" value="Tudor/PWWP/MBT"/>
    <property type="match status" value="1"/>
</dbReference>
<dbReference type="GO" id="GO:0005637">
    <property type="term" value="C:nuclear inner membrane"/>
    <property type="evidence" value="ECO:0007669"/>
    <property type="project" value="UniProtKB-SubCell"/>
</dbReference>
<feature type="transmembrane region" description="Helical" evidence="11">
    <location>
        <begin position="423"/>
        <end position="443"/>
    </location>
</feature>
<dbReference type="OrthoDB" id="5326588at2759"/>
<feature type="transmembrane region" description="Helical" evidence="11">
    <location>
        <begin position="329"/>
        <end position="349"/>
    </location>
</feature>
<feature type="transmembrane region" description="Helical" evidence="11">
    <location>
        <begin position="487"/>
        <end position="505"/>
    </location>
</feature>
<dbReference type="STRING" id="178035.A0A154P2Y8"/>
<evidence type="ECO:0000256" key="4">
    <source>
        <dbReference type="ARBA" id="ARBA00022692"/>
    </source>
</evidence>
<keyword evidence="13" id="KW-1185">Reference proteome</keyword>
<evidence type="ECO:0000256" key="8">
    <source>
        <dbReference type="ARBA" id="ARBA00023170"/>
    </source>
</evidence>
<dbReference type="PROSITE" id="PS50244">
    <property type="entry name" value="S5A_REDUCTASE"/>
    <property type="match status" value="1"/>
</dbReference>
<evidence type="ECO:0000256" key="1">
    <source>
        <dbReference type="ARBA" id="ARBA00004473"/>
    </source>
</evidence>
<feature type="transmembrane region" description="Helical" evidence="11">
    <location>
        <begin position="298"/>
        <end position="317"/>
    </location>
</feature>
<dbReference type="EMBL" id="KQ434809">
    <property type="protein sequence ID" value="KZC06192.1"/>
    <property type="molecule type" value="Genomic_DNA"/>
</dbReference>
<keyword evidence="3" id="KW-0597">Phosphoprotein</keyword>